<organism evidence="1 2">
    <name type="scientific">Dallia pectoralis</name>
    <name type="common">Alaska blackfish</name>
    <dbReference type="NCBI Taxonomy" id="75939"/>
    <lineage>
        <taxon>Eukaryota</taxon>
        <taxon>Metazoa</taxon>
        <taxon>Chordata</taxon>
        <taxon>Craniata</taxon>
        <taxon>Vertebrata</taxon>
        <taxon>Euteleostomi</taxon>
        <taxon>Actinopterygii</taxon>
        <taxon>Neopterygii</taxon>
        <taxon>Teleostei</taxon>
        <taxon>Protacanthopterygii</taxon>
        <taxon>Esociformes</taxon>
        <taxon>Umbridae</taxon>
        <taxon>Dallia</taxon>
    </lineage>
</organism>
<evidence type="ECO:0000313" key="2">
    <source>
        <dbReference type="Proteomes" id="UP001157502"/>
    </source>
</evidence>
<keyword evidence="2" id="KW-1185">Reference proteome</keyword>
<name>A0ACC2HMY1_DALPE</name>
<sequence length="370" mass="41456">METRRVSLICLTSSVRLLLLVVLFYNPEAHYVLPPRVDCWKMTEMEDEEAGLSDGEEAVNAEGYVEEDMVETGGKFESCPLTQEMITQGLSLLCRTGSGLAHAFVKLELQDRRLTDIALVSTLVHVRFLDVSSNHLSDLSPLASLTQLLWLKCDGNRVSGFKGQPLGQLTYLQWLSLALNSIHDLDGLGGVALESLNLIGNGIQKVSGLQYHSLTNLVTLELRGNKLETTDGIYLPNLRQLYLAQNVIKHLVGLDKLERLTTLHLRNNQLTTLDGISQNMKCLQYLNVRGNLVFSQRGLRSLVGVSRSLRGLVLSENPLVETEDYRLCVLSRLPLLERLDKERVSPEEKEEAHERLRADEEAAENEPEEN</sequence>
<dbReference type="Proteomes" id="UP001157502">
    <property type="component" value="Chromosome 1"/>
</dbReference>
<comment type="caution">
    <text evidence="1">The sequence shown here is derived from an EMBL/GenBank/DDBJ whole genome shotgun (WGS) entry which is preliminary data.</text>
</comment>
<dbReference type="EMBL" id="CM055728">
    <property type="protein sequence ID" value="KAJ8017312.1"/>
    <property type="molecule type" value="Genomic_DNA"/>
</dbReference>
<protein>
    <submittedName>
        <fullName evidence="1">Uncharacterized protein</fullName>
    </submittedName>
</protein>
<reference evidence="1" key="1">
    <citation type="submission" date="2021-05" db="EMBL/GenBank/DDBJ databases">
        <authorList>
            <person name="Pan Q."/>
            <person name="Jouanno E."/>
            <person name="Zahm M."/>
            <person name="Klopp C."/>
            <person name="Cabau C."/>
            <person name="Louis A."/>
            <person name="Berthelot C."/>
            <person name="Parey E."/>
            <person name="Roest Crollius H."/>
            <person name="Montfort J."/>
            <person name="Robinson-Rechavi M."/>
            <person name="Bouchez O."/>
            <person name="Lampietro C."/>
            <person name="Lopez Roques C."/>
            <person name="Donnadieu C."/>
            <person name="Postlethwait J."/>
            <person name="Bobe J."/>
            <person name="Dillon D."/>
            <person name="Chandos A."/>
            <person name="von Hippel F."/>
            <person name="Guiguen Y."/>
        </authorList>
    </citation>
    <scope>NUCLEOTIDE SEQUENCE</scope>
    <source>
        <strain evidence="1">YG-Jan2019</strain>
    </source>
</reference>
<gene>
    <name evidence="1" type="ORF">DPEC_G00016570</name>
</gene>
<evidence type="ECO:0000313" key="1">
    <source>
        <dbReference type="EMBL" id="KAJ8017312.1"/>
    </source>
</evidence>
<proteinExistence type="predicted"/>
<accession>A0ACC2HMY1</accession>